<evidence type="ECO:0000313" key="15">
    <source>
        <dbReference type="EMBL" id="MBO8415086.1"/>
    </source>
</evidence>
<dbReference type="InterPro" id="IPR005863">
    <property type="entry name" value="UDP-N-AcMur_synth"/>
</dbReference>
<dbReference type="EMBL" id="JADINH010000029">
    <property type="protein sequence ID" value="MBO8415086.1"/>
    <property type="molecule type" value="Genomic_DNA"/>
</dbReference>
<dbReference type="SUPFAM" id="SSF63418">
    <property type="entry name" value="MurE/MurF N-terminal domain"/>
    <property type="match status" value="1"/>
</dbReference>
<dbReference type="Pfam" id="PF08245">
    <property type="entry name" value="Mur_ligase_M"/>
    <property type="match status" value="1"/>
</dbReference>
<dbReference type="SUPFAM" id="SSF53244">
    <property type="entry name" value="MurD-like peptide ligases, peptide-binding domain"/>
    <property type="match status" value="1"/>
</dbReference>
<keyword evidence="8 10" id="KW-0131">Cell cycle</keyword>
<evidence type="ECO:0000256" key="10">
    <source>
        <dbReference type="HAMAP-Rule" id="MF_02019"/>
    </source>
</evidence>
<keyword evidence="3 10" id="KW-0132">Cell division</keyword>
<dbReference type="HAMAP" id="MF_02019">
    <property type="entry name" value="MurF"/>
    <property type="match status" value="1"/>
</dbReference>
<evidence type="ECO:0000259" key="12">
    <source>
        <dbReference type="Pfam" id="PF01225"/>
    </source>
</evidence>
<keyword evidence="2 10" id="KW-0436">Ligase</keyword>
<dbReference type="GO" id="GO:0008360">
    <property type="term" value="P:regulation of cell shape"/>
    <property type="evidence" value="ECO:0007669"/>
    <property type="project" value="UniProtKB-KW"/>
</dbReference>
<comment type="function">
    <text evidence="10 11">Involved in cell wall formation. Catalyzes the final step in the synthesis of UDP-N-acetylmuramoyl-pentapeptide, the precursor of murein.</text>
</comment>
<feature type="domain" description="Mur ligase central" evidence="14">
    <location>
        <begin position="127"/>
        <end position="319"/>
    </location>
</feature>
<dbReference type="InterPro" id="IPR051046">
    <property type="entry name" value="MurCDEF_CellWall_CoF430Synth"/>
</dbReference>
<dbReference type="Proteomes" id="UP000823631">
    <property type="component" value="Unassembled WGS sequence"/>
</dbReference>
<evidence type="ECO:0000256" key="8">
    <source>
        <dbReference type="ARBA" id="ARBA00023306"/>
    </source>
</evidence>
<dbReference type="InterPro" id="IPR036565">
    <property type="entry name" value="Mur-like_cat_sf"/>
</dbReference>
<dbReference type="InterPro" id="IPR000713">
    <property type="entry name" value="Mur_ligase_N"/>
</dbReference>
<evidence type="ECO:0000259" key="13">
    <source>
        <dbReference type="Pfam" id="PF02875"/>
    </source>
</evidence>
<dbReference type="Gene3D" id="3.40.1390.10">
    <property type="entry name" value="MurE/MurF, N-terminal domain"/>
    <property type="match status" value="1"/>
</dbReference>
<gene>
    <name evidence="10" type="primary">murF</name>
    <name evidence="15" type="ORF">IAB19_01735</name>
</gene>
<feature type="domain" description="Mur ligase C-terminal" evidence="13">
    <location>
        <begin position="341"/>
        <end position="464"/>
    </location>
</feature>
<keyword evidence="9 10" id="KW-0961">Cell wall biogenesis/degradation</keyword>
<proteinExistence type="inferred from homology"/>
<evidence type="ECO:0000259" key="14">
    <source>
        <dbReference type="Pfam" id="PF08245"/>
    </source>
</evidence>
<dbReference type="Pfam" id="PF01225">
    <property type="entry name" value="Mur_ligase"/>
    <property type="match status" value="1"/>
</dbReference>
<dbReference type="GO" id="GO:0047480">
    <property type="term" value="F:UDP-N-acetylmuramoyl-tripeptide-D-alanyl-D-alanine ligase activity"/>
    <property type="evidence" value="ECO:0007669"/>
    <property type="project" value="UniProtKB-UniRule"/>
</dbReference>
<sequence length="481" mass="51597">MIPFALGKAFEREAGVEFICPDKAGRRLEDMQISRVSTDSRAELEGALFIALKGGNFDGHDFVEAAADKGAIAAGVSQEWYASHPEVVKRLRERKVMVITCADTLRLLGLTALAVRNEFQGKVAALSGSCGKTTVKEMCAAILKQCGNVLYTQGNFNNDVGVPLTLLRLESSHDFAVIEQGASHLHDLERTCEFVCSDAALITNVGQAHIEGFGSAEGVYRGKSELLTDAFARGKVGIVPSDSPWYERWCTDFAKEKAQRRLLSFGSHDFDFVKVSNIAQSPQGGICFTLTHAGQSLDFELAMLGLHNAYNAAAAAALALSVGADFAAVGRGLSACRNMQGRLQLIQRGNLALIDDAYNASFDAVIAGIRTLASFKDSFKVLVFGDMGELGAAKENLHRKVGEAAASSQVDAMYCIGPLSELSCSAFAGSRHFAAHADLNAALAELIDAKLAAGQQVVVLVKGSHSMQMHQVNDFLLQRYH</sequence>
<dbReference type="SUPFAM" id="SSF53623">
    <property type="entry name" value="MurD-like peptide ligases, catalytic domain"/>
    <property type="match status" value="1"/>
</dbReference>
<evidence type="ECO:0000256" key="3">
    <source>
        <dbReference type="ARBA" id="ARBA00022618"/>
    </source>
</evidence>
<dbReference type="GO" id="GO:0009252">
    <property type="term" value="P:peptidoglycan biosynthetic process"/>
    <property type="evidence" value="ECO:0007669"/>
    <property type="project" value="UniProtKB-UniRule"/>
</dbReference>
<comment type="pathway">
    <text evidence="10 11">Cell wall biogenesis; peptidoglycan biosynthesis.</text>
</comment>
<evidence type="ECO:0000256" key="11">
    <source>
        <dbReference type="RuleBase" id="RU004136"/>
    </source>
</evidence>
<dbReference type="Pfam" id="PF02875">
    <property type="entry name" value="Mur_ligase_C"/>
    <property type="match status" value="1"/>
</dbReference>
<dbReference type="InterPro" id="IPR004101">
    <property type="entry name" value="Mur_ligase_C"/>
</dbReference>
<comment type="similarity">
    <text evidence="10">Belongs to the MurCDEF family. MurF subfamily.</text>
</comment>
<dbReference type="GO" id="GO:0071555">
    <property type="term" value="P:cell wall organization"/>
    <property type="evidence" value="ECO:0007669"/>
    <property type="project" value="UniProtKB-KW"/>
</dbReference>
<dbReference type="Gene3D" id="3.40.1190.10">
    <property type="entry name" value="Mur-like, catalytic domain"/>
    <property type="match status" value="1"/>
</dbReference>
<keyword evidence="7 10" id="KW-0573">Peptidoglycan synthesis</keyword>
<evidence type="ECO:0000256" key="7">
    <source>
        <dbReference type="ARBA" id="ARBA00022984"/>
    </source>
</evidence>
<keyword evidence="5 10" id="KW-0067">ATP-binding</keyword>
<evidence type="ECO:0000256" key="1">
    <source>
        <dbReference type="ARBA" id="ARBA00022490"/>
    </source>
</evidence>
<organism evidence="15 16">
    <name type="scientific">Candidatus Avisuccinivibrio stercorigallinarum</name>
    <dbReference type="NCBI Taxonomy" id="2840704"/>
    <lineage>
        <taxon>Bacteria</taxon>
        <taxon>Pseudomonadati</taxon>
        <taxon>Pseudomonadota</taxon>
        <taxon>Gammaproteobacteria</taxon>
        <taxon>Aeromonadales</taxon>
        <taxon>Succinivibrionaceae</taxon>
        <taxon>Succinivibrionaceae incertae sedis</taxon>
        <taxon>Candidatus Avisuccinivibrio</taxon>
    </lineage>
</organism>
<reference evidence="15" key="2">
    <citation type="journal article" date="2021" name="PeerJ">
        <title>Extensive microbial diversity within the chicken gut microbiome revealed by metagenomics and culture.</title>
        <authorList>
            <person name="Gilroy R."/>
            <person name="Ravi A."/>
            <person name="Getino M."/>
            <person name="Pursley I."/>
            <person name="Horton D.L."/>
            <person name="Alikhan N.F."/>
            <person name="Baker D."/>
            <person name="Gharbi K."/>
            <person name="Hall N."/>
            <person name="Watson M."/>
            <person name="Adriaenssens E.M."/>
            <person name="Foster-Nyarko E."/>
            <person name="Jarju S."/>
            <person name="Secka A."/>
            <person name="Antonio M."/>
            <person name="Oren A."/>
            <person name="Chaudhuri R.R."/>
            <person name="La Ragione R."/>
            <person name="Hildebrand F."/>
            <person name="Pallen M.J."/>
        </authorList>
    </citation>
    <scope>NUCLEOTIDE SEQUENCE</scope>
    <source>
        <strain evidence="15">17213</strain>
    </source>
</reference>
<comment type="caution">
    <text evidence="15">The sequence shown here is derived from an EMBL/GenBank/DDBJ whole genome shotgun (WGS) entry which is preliminary data.</text>
</comment>
<evidence type="ECO:0000256" key="9">
    <source>
        <dbReference type="ARBA" id="ARBA00023316"/>
    </source>
</evidence>
<dbReference type="GO" id="GO:0005737">
    <property type="term" value="C:cytoplasm"/>
    <property type="evidence" value="ECO:0007669"/>
    <property type="project" value="UniProtKB-SubCell"/>
</dbReference>
<dbReference type="InterPro" id="IPR035911">
    <property type="entry name" value="MurE/MurF_N"/>
</dbReference>
<dbReference type="InterPro" id="IPR013221">
    <property type="entry name" value="Mur_ligase_cen"/>
</dbReference>
<accession>A0A9D9GSI0</accession>
<evidence type="ECO:0000256" key="5">
    <source>
        <dbReference type="ARBA" id="ARBA00022840"/>
    </source>
</evidence>
<evidence type="ECO:0000256" key="6">
    <source>
        <dbReference type="ARBA" id="ARBA00022960"/>
    </source>
</evidence>
<dbReference type="InterPro" id="IPR036615">
    <property type="entry name" value="Mur_ligase_C_dom_sf"/>
</dbReference>
<evidence type="ECO:0000313" key="16">
    <source>
        <dbReference type="Proteomes" id="UP000823631"/>
    </source>
</evidence>
<dbReference type="EC" id="6.3.2.10" evidence="10 11"/>
<dbReference type="NCBIfam" id="TIGR01143">
    <property type="entry name" value="murF"/>
    <property type="match status" value="1"/>
</dbReference>
<name>A0A9D9GSI0_9GAMM</name>
<dbReference type="AlphaFoldDB" id="A0A9D9GSI0"/>
<feature type="binding site" evidence="10">
    <location>
        <begin position="128"/>
        <end position="134"/>
    </location>
    <ligand>
        <name>ATP</name>
        <dbReference type="ChEBI" id="CHEBI:30616"/>
    </ligand>
</feature>
<comment type="catalytic activity">
    <reaction evidence="10 11">
        <text>D-alanyl-D-alanine + UDP-N-acetyl-alpha-D-muramoyl-L-alanyl-gamma-D-glutamyl-meso-2,6-diaminopimelate + ATP = UDP-N-acetyl-alpha-D-muramoyl-L-alanyl-gamma-D-glutamyl-meso-2,6-diaminopimeloyl-D-alanyl-D-alanine + ADP + phosphate + H(+)</text>
        <dbReference type="Rhea" id="RHEA:28374"/>
        <dbReference type="ChEBI" id="CHEBI:15378"/>
        <dbReference type="ChEBI" id="CHEBI:30616"/>
        <dbReference type="ChEBI" id="CHEBI:43474"/>
        <dbReference type="ChEBI" id="CHEBI:57822"/>
        <dbReference type="ChEBI" id="CHEBI:61386"/>
        <dbReference type="ChEBI" id="CHEBI:83905"/>
        <dbReference type="ChEBI" id="CHEBI:456216"/>
        <dbReference type="EC" id="6.3.2.10"/>
    </reaction>
</comment>
<dbReference type="PANTHER" id="PTHR43024">
    <property type="entry name" value="UDP-N-ACETYLMURAMOYL-TRIPEPTIDE--D-ALANYL-D-ALANINE LIGASE"/>
    <property type="match status" value="1"/>
</dbReference>
<evidence type="ECO:0000256" key="4">
    <source>
        <dbReference type="ARBA" id="ARBA00022741"/>
    </source>
</evidence>
<reference evidence="15" key="1">
    <citation type="submission" date="2020-10" db="EMBL/GenBank/DDBJ databases">
        <authorList>
            <person name="Gilroy R."/>
        </authorList>
    </citation>
    <scope>NUCLEOTIDE SEQUENCE</scope>
    <source>
        <strain evidence="15">17213</strain>
    </source>
</reference>
<feature type="domain" description="Mur ligase N-terminal catalytic" evidence="12">
    <location>
        <begin position="33"/>
        <end position="103"/>
    </location>
</feature>
<keyword evidence="6 10" id="KW-0133">Cell shape</keyword>
<evidence type="ECO:0000256" key="2">
    <source>
        <dbReference type="ARBA" id="ARBA00022598"/>
    </source>
</evidence>
<protein>
    <recommendedName>
        <fullName evidence="10 11">UDP-N-acetylmuramoyl-tripeptide--D-alanyl-D-alanine ligase</fullName>
        <ecNumber evidence="10 11">6.3.2.10</ecNumber>
    </recommendedName>
    <alternativeName>
        <fullName evidence="10">D-alanyl-D-alanine-adding enzyme</fullName>
    </alternativeName>
</protein>
<dbReference type="PANTHER" id="PTHR43024:SF1">
    <property type="entry name" value="UDP-N-ACETYLMURAMOYL-TRIPEPTIDE--D-ALANYL-D-ALANINE LIGASE"/>
    <property type="match status" value="1"/>
</dbReference>
<comment type="subcellular location">
    <subcellularLocation>
        <location evidence="10 11">Cytoplasm</location>
    </subcellularLocation>
</comment>
<dbReference type="GO" id="GO:0051301">
    <property type="term" value="P:cell division"/>
    <property type="evidence" value="ECO:0007669"/>
    <property type="project" value="UniProtKB-KW"/>
</dbReference>
<dbReference type="Gene3D" id="3.90.190.20">
    <property type="entry name" value="Mur ligase, C-terminal domain"/>
    <property type="match status" value="1"/>
</dbReference>
<keyword evidence="1 10" id="KW-0963">Cytoplasm</keyword>
<keyword evidence="4 10" id="KW-0547">Nucleotide-binding</keyword>
<dbReference type="GO" id="GO:0005524">
    <property type="term" value="F:ATP binding"/>
    <property type="evidence" value="ECO:0007669"/>
    <property type="project" value="UniProtKB-UniRule"/>
</dbReference>